<dbReference type="InterPro" id="IPR021814">
    <property type="entry name" value="DUF3394"/>
</dbReference>
<feature type="transmembrane region" description="Helical" evidence="2">
    <location>
        <begin position="148"/>
        <end position="168"/>
    </location>
</feature>
<keyword evidence="2" id="KW-1133">Transmembrane helix</keyword>
<dbReference type="PANTHER" id="PTHR43849:SF2">
    <property type="entry name" value="BLL3936 PROTEIN"/>
    <property type="match status" value="1"/>
</dbReference>
<evidence type="ECO:0000313" key="5">
    <source>
        <dbReference type="Proteomes" id="UP000028530"/>
    </source>
</evidence>
<reference evidence="4 5" key="1">
    <citation type="submission" date="2015-11" db="EMBL/GenBank/DDBJ databases">
        <authorList>
            <person name="Chong T.M."/>
            <person name="Chan K.G."/>
            <person name="Dessaux Y."/>
        </authorList>
    </citation>
    <scope>NUCLEOTIDE SEQUENCE [LARGE SCALE GENOMIC DNA]</scope>
    <source>
        <strain evidence="4 5">S5.2</strain>
    </source>
</reference>
<comment type="function">
    <text evidence="1">Part of the tripartite ATP-independent periplasmic (TRAP) transport system.</text>
</comment>
<keyword evidence="5" id="KW-1185">Reference proteome</keyword>
<organism evidence="4 5">
    <name type="scientific">Ectopseudomonas mendocina S5.2</name>
    <dbReference type="NCBI Taxonomy" id="1225174"/>
    <lineage>
        <taxon>Bacteria</taxon>
        <taxon>Pseudomonadati</taxon>
        <taxon>Pseudomonadota</taxon>
        <taxon>Gammaproteobacteria</taxon>
        <taxon>Pseudomonadales</taxon>
        <taxon>Pseudomonadaceae</taxon>
        <taxon>Ectopseudomonas</taxon>
    </lineage>
</organism>
<feature type="transmembrane region" description="Helical" evidence="2">
    <location>
        <begin position="697"/>
        <end position="715"/>
    </location>
</feature>
<feature type="transmembrane region" description="Helical" evidence="2">
    <location>
        <begin position="318"/>
        <end position="337"/>
    </location>
</feature>
<keyword evidence="2" id="KW-0472">Membrane</keyword>
<dbReference type="InterPro" id="IPR011853">
    <property type="entry name" value="TRAP_DctM-Dct_fused"/>
</dbReference>
<dbReference type="NCBIfam" id="TIGR02123">
    <property type="entry name" value="TRAP_fused"/>
    <property type="match status" value="1"/>
</dbReference>
<comment type="subcellular location">
    <subcellularLocation>
        <location evidence="1">Cell inner membrane</location>
        <topology evidence="1">Multi-pass membrane protein</topology>
    </subcellularLocation>
</comment>
<feature type="transmembrane region" description="Helical" evidence="2">
    <location>
        <begin position="431"/>
        <end position="451"/>
    </location>
</feature>
<gene>
    <name evidence="4" type="ORF">DW68_000840</name>
</gene>
<dbReference type="InterPro" id="IPR010656">
    <property type="entry name" value="DctM"/>
</dbReference>
<evidence type="ECO:0000256" key="1">
    <source>
        <dbReference type="RuleBase" id="RU369079"/>
    </source>
</evidence>
<feature type="transmembrane region" description="Helical" evidence="2">
    <location>
        <begin position="543"/>
        <end position="563"/>
    </location>
</feature>
<dbReference type="GeneID" id="57604390"/>
<feature type="transmembrane region" description="Helical" evidence="2">
    <location>
        <begin position="388"/>
        <end position="411"/>
    </location>
</feature>
<feature type="domain" description="TRAP C4-dicarboxylate transport system permease DctM subunit" evidence="3">
    <location>
        <begin position="392"/>
        <end position="664"/>
    </location>
</feature>
<evidence type="ECO:0000256" key="2">
    <source>
        <dbReference type="SAM" id="Phobius"/>
    </source>
</evidence>
<feature type="transmembrane region" description="Helical" evidence="2">
    <location>
        <begin position="593"/>
        <end position="614"/>
    </location>
</feature>
<feature type="transmembrane region" description="Helical" evidence="2">
    <location>
        <begin position="511"/>
        <end position="537"/>
    </location>
</feature>
<feature type="transmembrane region" description="Helical" evidence="2">
    <location>
        <begin position="666"/>
        <end position="685"/>
    </location>
</feature>
<proteinExistence type="predicted"/>
<feature type="transmembrane region" description="Helical" evidence="2">
    <location>
        <begin position="28"/>
        <end position="51"/>
    </location>
</feature>
<keyword evidence="1" id="KW-0997">Cell inner membrane</keyword>
<feature type="transmembrane region" description="Helical" evidence="2">
    <location>
        <begin position="357"/>
        <end position="376"/>
    </location>
</feature>
<feature type="transmembrane region" description="Helical" evidence="2">
    <location>
        <begin position="92"/>
        <end position="113"/>
    </location>
</feature>
<dbReference type="EMBL" id="CP013124">
    <property type="protein sequence ID" value="ALN17212.1"/>
    <property type="molecule type" value="Genomic_DNA"/>
</dbReference>
<dbReference type="RefSeq" id="WP_017363417.1">
    <property type="nucleotide sequence ID" value="NZ_CP013124.1"/>
</dbReference>
<feature type="transmembrane region" description="Helical" evidence="2">
    <location>
        <begin position="457"/>
        <end position="474"/>
    </location>
</feature>
<keyword evidence="1" id="KW-1003">Cell membrane</keyword>
<keyword evidence="1" id="KW-0813">Transport</keyword>
<feature type="domain" description="TRAP C4-dicarboxylate transport system permease DctM subunit" evidence="3">
    <location>
        <begin position="133"/>
        <end position="351"/>
    </location>
</feature>
<dbReference type="Proteomes" id="UP000028530">
    <property type="component" value="Chromosome"/>
</dbReference>
<keyword evidence="2" id="KW-0812">Transmembrane</keyword>
<name>A0ABM5VQW7_ECTME</name>
<evidence type="ECO:0000259" key="3">
    <source>
        <dbReference type="Pfam" id="PF06808"/>
    </source>
</evidence>
<accession>A0ABM5VQW7</accession>
<evidence type="ECO:0000313" key="4">
    <source>
        <dbReference type="EMBL" id="ALN17212.1"/>
    </source>
</evidence>
<feature type="transmembrane region" description="Helical" evidence="2">
    <location>
        <begin position="635"/>
        <end position="654"/>
    </location>
</feature>
<feature type="transmembrane region" description="Helical" evidence="2">
    <location>
        <begin position="823"/>
        <end position="842"/>
    </location>
</feature>
<dbReference type="PANTHER" id="PTHR43849">
    <property type="entry name" value="BLL3936 PROTEIN"/>
    <property type="match status" value="1"/>
</dbReference>
<protein>
    <submittedName>
        <fullName evidence="4">C4-dicarboxylate ABC transporter</fullName>
    </submittedName>
</protein>
<feature type="transmembrane region" description="Helical" evidence="2">
    <location>
        <begin position="63"/>
        <end position="80"/>
    </location>
</feature>
<dbReference type="Pfam" id="PF06808">
    <property type="entry name" value="DctM"/>
    <property type="match status" value="2"/>
</dbReference>
<dbReference type="Pfam" id="PF11874">
    <property type="entry name" value="DUF3394"/>
    <property type="match status" value="1"/>
</dbReference>
<feature type="transmembrane region" description="Helical" evidence="2">
    <location>
        <begin position="188"/>
        <end position="211"/>
    </location>
</feature>
<sequence length="852" mass="91144">MAENKLSTEELIAQDVGARMPVGPMAQVITGLALLWSLFQLWIASPLPFIFGVGVLNDTQTRAIHLAFALLLAFLAYPAFKRSPRDRVPLLDIALGLVAAASAAYLFIFYQQLALRPGSLTTGDLVTACIGIPLLLEATRRALGPPLAIIALVFLVYSLAGPYMPGLLAHRGVSFNALANHQWITTEGVFGIALGVSTSFVFLFVLFGALLERAGAGHYFIQLAFSLLGHFRGGPAKAAVLASGLTGMISGSSIANVVTTGTFTIPMMKRTGFSSEKAGAVEVASSVNGQIMPPVMGAAAFLMVEYIGMPYVEIIKHAFLPAAISYIALLYIVHLEALKLGLQPIGGHQPKPWLRRLTGFAFGAALISGLSLAVYYGLGWLKPALGEYALPVIGVLLAVVYLALLKVAASVPVLPPEDPNAPLEELPQTRAVLLSGLHFLLPVVVLVWCLMIERLSPGLSAFWGSVMLIIILLTQRPLLSWMRRDGSHDHGSFIDGVVDLREGLIAGARNMIGIGIATAAAGIIVGAVSQTGVGLVLADLVELLSMGNLLLMLILVAVFSLILGMGLPTTANYIVVSSLLAPVVVALGQQNGLIVPLIAVHLFVFYFGIMADVTPPVGLASFAAAAVSKGDPIKTGIVAFFYSLRTAALPFLFIFNTDLLLIDVDFWHGVLIFIVATVAMLIFAAGTQGFFLVRSRLYESVLLLLVAFTLFRPGFWMDMLHDPYQEVPPAELAQALDGVEDGSSLRLRILGENAVGDPREFTVLLPVPDGASGQARLEKLGLNLYEEGDKVLVDSVTFGSIAADAGLEFDQQILSVRAPTDRWIKELMWIPGFLLFGLVVLLQRRRLVAQRT</sequence>